<evidence type="ECO:0000256" key="1">
    <source>
        <dbReference type="ARBA" id="ARBA00004990"/>
    </source>
</evidence>
<feature type="non-terminal residue" evidence="9">
    <location>
        <position position="231"/>
    </location>
</feature>
<dbReference type="PANTHER" id="PTHR21299:SF1">
    <property type="entry name" value="PANTOATE--BETA-ALANINE LIGASE"/>
    <property type="match status" value="1"/>
</dbReference>
<proteinExistence type="inferred from homology"/>
<comment type="pathway">
    <text evidence="1">Cofactor biosynthesis; (R)-pantothenate biosynthesis; (R)-pantothenate from (R)-pantoate and beta-alanine: step 1/1.</text>
</comment>
<keyword evidence="6" id="KW-0547">Nucleotide-binding</keyword>
<dbReference type="Pfam" id="PF02569">
    <property type="entry name" value="Pantoate_ligase"/>
    <property type="match status" value="1"/>
</dbReference>
<accession>A0A382YP33</accession>
<dbReference type="GO" id="GO:0005524">
    <property type="term" value="F:ATP binding"/>
    <property type="evidence" value="ECO:0007669"/>
    <property type="project" value="UniProtKB-KW"/>
</dbReference>
<evidence type="ECO:0000256" key="8">
    <source>
        <dbReference type="ARBA" id="ARBA00048258"/>
    </source>
</evidence>
<dbReference type="CDD" id="cd00560">
    <property type="entry name" value="PanC"/>
    <property type="match status" value="1"/>
</dbReference>
<dbReference type="GO" id="GO:0015940">
    <property type="term" value="P:pantothenate biosynthetic process"/>
    <property type="evidence" value="ECO:0007669"/>
    <property type="project" value="UniProtKB-UniPathway"/>
</dbReference>
<dbReference type="InterPro" id="IPR003721">
    <property type="entry name" value="Pantoate_ligase"/>
</dbReference>
<dbReference type="GO" id="GO:0005829">
    <property type="term" value="C:cytosol"/>
    <property type="evidence" value="ECO:0007669"/>
    <property type="project" value="TreeGrafter"/>
</dbReference>
<keyword evidence="7" id="KW-0067">ATP-binding</keyword>
<dbReference type="UniPathway" id="UPA00028">
    <property type="reaction ID" value="UER00005"/>
</dbReference>
<protein>
    <recommendedName>
        <fullName evidence="3">pantoate--beta-alanine ligase (AMP-forming)</fullName>
        <ecNumber evidence="3">6.3.2.1</ecNumber>
    </recommendedName>
</protein>
<dbReference type="GO" id="GO:0004592">
    <property type="term" value="F:pantoate-beta-alanine ligase activity"/>
    <property type="evidence" value="ECO:0007669"/>
    <property type="project" value="UniProtKB-EC"/>
</dbReference>
<keyword evidence="4" id="KW-0436">Ligase</keyword>
<evidence type="ECO:0000256" key="6">
    <source>
        <dbReference type="ARBA" id="ARBA00022741"/>
    </source>
</evidence>
<evidence type="ECO:0000256" key="2">
    <source>
        <dbReference type="ARBA" id="ARBA00009256"/>
    </source>
</evidence>
<evidence type="ECO:0000256" key="4">
    <source>
        <dbReference type="ARBA" id="ARBA00022598"/>
    </source>
</evidence>
<evidence type="ECO:0000256" key="3">
    <source>
        <dbReference type="ARBA" id="ARBA00012219"/>
    </source>
</evidence>
<dbReference type="InterPro" id="IPR014729">
    <property type="entry name" value="Rossmann-like_a/b/a_fold"/>
</dbReference>
<gene>
    <name evidence="9" type="ORF">METZ01_LOCUS437921</name>
</gene>
<evidence type="ECO:0000313" key="9">
    <source>
        <dbReference type="EMBL" id="SVD85067.1"/>
    </source>
</evidence>
<keyword evidence="5" id="KW-0566">Pantothenate biosynthesis</keyword>
<sequence>MKVCTTIADSRKALRGCNHPIGAILTMGALHEGHLTLVRQARQECSTVVASIYVNPTQFGDQTDLTTYPRDIQKDIRKLQDEGVDVVFAPIDSEMYPKEFGTWVEPGEIAWRLEGGHRPEHFRGVCTIVLKMFNIFHPDRSYFGQKDVQQIMVIRRMVEDLALEIDIISVPTVREHDGLALSSRNINLSHAERQAAPVLYRALCLAKEFVMCGQGNTVHVREAMRECIATE</sequence>
<dbReference type="Gene3D" id="3.40.50.620">
    <property type="entry name" value="HUPs"/>
    <property type="match status" value="1"/>
</dbReference>
<dbReference type="EMBL" id="UINC01177429">
    <property type="protein sequence ID" value="SVD85067.1"/>
    <property type="molecule type" value="Genomic_DNA"/>
</dbReference>
<comment type="similarity">
    <text evidence="2">Belongs to the pantothenate synthetase family.</text>
</comment>
<dbReference type="HAMAP" id="MF_00158">
    <property type="entry name" value="PanC"/>
    <property type="match status" value="1"/>
</dbReference>
<organism evidence="9">
    <name type="scientific">marine metagenome</name>
    <dbReference type="NCBI Taxonomy" id="408172"/>
    <lineage>
        <taxon>unclassified sequences</taxon>
        <taxon>metagenomes</taxon>
        <taxon>ecological metagenomes</taxon>
    </lineage>
</organism>
<reference evidence="9" key="1">
    <citation type="submission" date="2018-05" db="EMBL/GenBank/DDBJ databases">
        <authorList>
            <person name="Lanie J.A."/>
            <person name="Ng W.-L."/>
            <person name="Kazmierczak K.M."/>
            <person name="Andrzejewski T.M."/>
            <person name="Davidsen T.M."/>
            <person name="Wayne K.J."/>
            <person name="Tettelin H."/>
            <person name="Glass J.I."/>
            <person name="Rusch D."/>
            <person name="Podicherti R."/>
            <person name="Tsui H.-C.T."/>
            <person name="Winkler M.E."/>
        </authorList>
    </citation>
    <scope>NUCLEOTIDE SEQUENCE</scope>
</reference>
<comment type="catalytic activity">
    <reaction evidence="8">
        <text>(R)-pantoate + beta-alanine + ATP = (R)-pantothenate + AMP + diphosphate + H(+)</text>
        <dbReference type="Rhea" id="RHEA:10912"/>
        <dbReference type="ChEBI" id="CHEBI:15378"/>
        <dbReference type="ChEBI" id="CHEBI:15980"/>
        <dbReference type="ChEBI" id="CHEBI:29032"/>
        <dbReference type="ChEBI" id="CHEBI:30616"/>
        <dbReference type="ChEBI" id="CHEBI:33019"/>
        <dbReference type="ChEBI" id="CHEBI:57966"/>
        <dbReference type="ChEBI" id="CHEBI:456215"/>
        <dbReference type="EC" id="6.3.2.1"/>
    </reaction>
</comment>
<evidence type="ECO:0000256" key="7">
    <source>
        <dbReference type="ARBA" id="ARBA00022840"/>
    </source>
</evidence>
<dbReference type="SUPFAM" id="SSF52374">
    <property type="entry name" value="Nucleotidylyl transferase"/>
    <property type="match status" value="1"/>
</dbReference>
<dbReference type="PANTHER" id="PTHR21299">
    <property type="entry name" value="CYTIDYLATE KINASE/PANTOATE-BETA-ALANINE LIGASE"/>
    <property type="match status" value="1"/>
</dbReference>
<dbReference type="Gene3D" id="3.30.1300.10">
    <property type="entry name" value="Pantoate-beta-alanine ligase, C-terminal domain"/>
    <property type="match status" value="1"/>
</dbReference>
<dbReference type="InterPro" id="IPR042176">
    <property type="entry name" value="Pantoate_ligase_C"/>
</dbReference>
<dbReference type="EC" id="6.3.2.1" evidence="3"/>
<evidence type="ECO:0000256" key="5">
    <source>
        <dbReference type="ARBA" id="ARBA00022655"/>
    </source>
</evidence>
<dbReference type="NCBIfam" id="TIGR00018">
    <property type="entry name" value="panC"/>
    <property type="match status" value="1"/>
</dbReference>
<dbReference type="AlphaFoldDB" id="A0A382YP33"/>
<name>A0A382YP33_9ZZZZ</name>